<feature type="transmembrane region" description="Helical" evidence="10">
    <location>
        <begin position="114"/>
        <end position="131"/>
    </location>
</feature>
<protein>
    <recommendedName>
        <fullName evidence="12">CDP-diacylglycerol--serine O-phosphatidyltransferase</fullName>
    </recommendedName>
</protein>
<evidence type="ECO:0000313" key="11">
    <source>
        <dbReference type="EMBL" id="SUZ66704.1"/>
    </source>
</evidence>
<dbReference type="Pfam" id="PF01066">
    <property type="entry name" value="CDP-OH_P_transf"/>
    <property type="match status" value="1"/>
</dbReference>
<dbReference type="PANTHER" id="PTHR14269">
    <property type="entry name" value="CDP-DIACYLGLYCEROL--GLYCEROL-3-PHOSPHATE 3-PHOSPHATIDYLTRANSFERASE-RELATED"/>
    <property type="match status" value="1"/>
</dbReference>
<dbReference type="InterPro" id="IPR048254">
    <property type="entry name" value="CDP_ALCOHOL_P_TRANSF_CS"/>
</dbReference>
<dbReference type="AlphaFoldDB" id="A0A381PJA4"/>
<keyword evidence="4 10" id="KW-0812">Transmembrane</keyword>
<feature type="transmembrane region" description="Helical" evidence="10">
    <location>
        <begin position="20"/>
        <end position="38"/>
    </location>
</feature>
<accession>A0A381PJA4</accession>
<evidence type="ECO:0000256" key="1">
    <source>
        <dbReference type="ARBA" id="ARBA00004141"/>
    </source>
</evidence>
<dbReference type="EMBL" id="UINC01000991">
    <property type="protein sequence ID" value="SUZ66704.1"/>
    <property type="molecule type" value="Genomic_DNA"/>
</dbReference>
<feature type="transmembrane region" description="Helical" evidence="10">
    <location>
        <begin position="82"/>
        <end position="102"/>
    </location>
</feature>
<dbReference type="InterPro" id="IPR043130">
    <property type="entry name" value="CDP-OH_PTrfase_TM_dom"/>
</dbReference>
<organism evidence="11">
    <name type="scientific">marine metagenome</name>
    <dbReference type="NCBI Taxonomy" id="408172"/>
    <lineage>
        <taxon>unclassified sequences</taxon>
        <taxon>metagenomes</taxon>
        <taxon>ecological metagenomes</taxon>
    </lineage>
</organism>
<dbReference type="PANTHER" id="PTHR14269:SF61">
    <property type="entry name" value="CDP-DIACYLGLYCEROL--SERINE O-PHOSPHATIDYLTRANSFERASE"/>
    <property type="match status" value="1"/>
</dbReference>
<evidence type="ECO:0000256" key="4">
    <source>
        <dbReference type="ARBA" id="ARBA00022692"/>
    </source>
</evidence>
<evidence type="ECO:0000256" key="6">
    <source>
        <dbReference type="ARBA" id="ARBA00023098"/>
    </source>
</evidence>
<proteinExistence type="predicted"/>
<evidence type="ECO:0008006" key="12">
    <source>
        <dbReference type="Google" id="ProtNLM"/>
    </source>
</evidence>
<dbReference type="PROSITE" id="PS00379">
    <property type="entry name" value="CDP_ALCOHOL_P_TRANSF"/>
    <property type="match status" value="1"/>
</dbReference>
<evidence type="ECO:0000256" key="2">
    <source>
        <dbReference type="ARBA" id="ARBA00022516"/>
    </source>
</evidence>
<comment type="subcellular location">
    <subcellularLocation>
        <location evidence="1">Membrane</location>
        <topology evidence="1">Multi-pass membrane protein</topology>
    </subcellularLocation>
</comment>
<keyword evidence="8" id="KW-0594">Phospholipid biosynthesis</keyword>
<dbReference type="GO" id="GO:0016780">
    <property type="term" value="F:phosphotransferase activity, for other substituted phosphate groups"/>
    <property type="evidence" value="ECO:0007669"/>
    <property type="project" value="InterPro"/>
</dbReference>
<evidence type="ECO:0000256" key="10">
    <source>
        <dbReference type="SAM" id="Phobius"/>
    </source>
</evidence>
<dbReference type="GO" id="GO:0016020">
    <property type="term" value="C:membrane"/>
    <property type="evidence" value="ECO:0007669"/>
    <property type="project" value="UniProtKB-SubCell"/>
</dbReference>
<evidence type="ECO:0000256" key="9">
    <source>
        <dbReference type="ARBA" id="ARBA00023264"/>
    </source>
</evidence>
<feature type="non-terminal residue" evidence="11">
    <location>
        <position position="147"/>
    </location>
</feature>
<evidence type="ECO:0000256" key="7">
    <source>
        <dbReference type="ARBA" id="ARBA00023136"/>
    </source>
</evidence>
<name>A0A381PJA4_9ZZZZ</name>
<keyword evidence="7 10" id="KW-0472">Membrane</keyword>
<dbReference type="GO" id="GO:0008654">
    <property type="term" value="P:phospholipid biosynthetic process"/>
    <property type="evidence" value="ECO:0007669"/>
    <property type="project" value="UniProtKB-KW"/>
</dbReference>
<gene>
    <name evidence="11" type="ORF">METZ01_LOCUS19558</name>
</gene>
<keyword evidence="3" id="KW-0808">Transferase</keyword>
<keyword evidence="6" id="KW-0443">Lipid metabolism</keyword>
<evidence type="ECO:0000256" key="3">
    <source>
        <dbReference type="ARBA" id="ARBA00022679"/>
    </source>
</evidence>
<reference evidence="11" key="1">
    <citation type="submission" date="2018-05" db="EMBL/GenBank/DDBJ databases">
        <authorList>
            <person name="Lanie J.A."/>
            <person name="Ng W.-L."/>
            <person name="Kazmierczak K.M."/>
            <person name="Andrzejewski T.M."/>
            <person name="Davidsen T.M."/>
            <person name="Wayne K.J."/>
            <person name="Tettelin H."/>
            <person name="Glass J.I."/>
            <person name="Rusch D."/>
            <person name="Podicherti R."/>
            <person name="Tsui H.-C.T."/>
            <person name="Winkler M.E."/>
        </authorList>
    </citation>
    <scope>NUCLEOTIDE SEQUENCE</scope>
</reference>
<dbReference type="PROSITE" id="PS51257">
    <property type="entry name" value="PROKAR_LIPOPROTEIN"/>
    <property type="match status" value="1"/>
</dbReference>
<keyword evidence="5 10" id="KW-1133">Transmembrane helix</keyword>
<evidence type="ECO:0000256" key="5">
    <source>
        <dbReference type="ARBA" id="ARBA00022989"/>
    </source>
</evidence>
<evidence type="ECO:0000256" key="8">
    <source>
        <dbReference type="ARBA" id="ARBA00023209"/>
    </source>
</evidence>
<dbReference type="InterPro" id="IPR000462">
    <property type="entry name" value="CDP-OH_P_trans"/>
</dbReference>
<keyword evidence="9" id="KW-1208">Phospholipid metabolism</keyword>
<dbReference type="Gene3D" id="1.20.120.1760">
    <property type="match status" value="1"/>
</dbReference>
<sequence>MPIKMKRNMGRKQLKQGIYLLPNLFTTANLFAGCFSLINTLNGNYQIAVIAIFVAVFLDGVDGKIARVANAASDFGKDYDSLSDLVSFGVAPALLFYFWGLNNLSIFINVWEKTAWLMSFFYIVSTALRLARFNNQLQFGSNSYFTG</sequence>
<dbReference type="InterPro" id="IPR050324">
    <property type="entry name" value="CDP-alcohol_PTase-I"/>
</dbReference>
<keyword evidence="2" id="KW-0444">Lipid biosynthesis</keyword>